<protein>
    <submittedName>
        <fullName evidence="1">Uncharacterized protein</fullName>
    </submittedName>
</protein>
<accession>A1ZE92</accession>
<keyword evidence="2" id="KW-1185">Reference proteome</keyword>
<comment type="caution">
    <text evidence="1">The sequence shown here is derived from an EMBL/GenBank/DDBJ whole genome shotgun (WGS) entry which is preliminary data.</text>
</comment>
<dbReference type="EMBL" id="AAWS01000003">
    <property type="protein sequence ID" value="EAY31400.1"/>
    <property type="molecule type" value="Genomic_DNA"/>
</dbReference>
<name>A1ZE92_MICM2</name>
<proteinExistence type="predicted"/>
<reference evidence="1 2" key="1">
    <citation type="submission" date="2007-01" db="EMBL/GenBank/DDBJ databases">
        <authorList>
            <person name="Haygood M."/>
            <person name="Podell S."/>
            <person name="Anderson C."/>
            <person name="Hopkinson B."/>
            <person name="Roe K."/>
            <person name="Barbeau K."/>
            <person name="Gaasterland T."/>
            <person name="Ferriera S."/>
            <person name="Johnson J."/>
            <person name="Kravitz S."/>
            <person name="Beeson K."/>
            <person name="Sutton G."/>
            <person name="Rogers Y.-H."/>
            <person name="Friedman R."/>
            <person name="Frazier M."/>
            <person name="Venter J.C."/>
        </authorList>
    </citation>
    <scope>NUCLEOTIDE SEQUENCE [LARGE SCALE GENOMIC DNA]</scope>
    <source>
        <strain evidence="1 2">ATCC 23134</strain>
    </source>
</reference>
<dbReference type="Proteomes" id="UP000004095">
    <property type="component" value="Unassembled WGS sequence"/>
</dbReference>
<sequence length="52" mass="6210">MDIFFQEVWGYKISQMAQVILVVLLKGRFVCLSNKKPLQYRSGFPMKHYEKN</sequence>
<dbReference type="AlphaFoldDB" id="A1ZE92"/>
<gene>
    <name evidence="1" type="ORF">M23134_04233</name>
</gene>
<organism evidence="1 2">
    <name type="scientific">Microscilla marina ATCC 23134</name>
    <dbReference type="NCBI Taxonomy" id="313606"/>
    <lineage>
        <taxon>Bacteria</taxon>
        <taxon>Pseudomonadati</taxon>
        <taxon>Bacteroidota</taxon>
        <taxon>Cytophagia</taxon>
        <taxon>Cytophagales</taxon>
        <taxon>Microscillaceae</taxon>
        <taxon>Microscilla</taxon>
    </lineage>
</organism>
<evidence type="ECO:0000313" key="2">
    <source>
        <dbReference type="Proteomes" id="UP000004095"/>
    </source>
</evidence>
<evidence type="ECO:0000313" key="1">
    <source>
        <dbReference type="EMBL" id="EAY31400.1"/>
    </source>
</evidence>